<name>A0A4R6WTS6_9PROT</name>
<dbReference type="Proteomes" id="UP000295783">
    <property type="component" value="Unassembled WGS sequence"/>
</dbReference>
<dbReference type="CDD" id="cd00082">
    <property type="entry name" value="HisKA"/>
    <property type="match status" value="1"/>
</dbReference>
<gene>
    <name evidence="8" type="ORF">A8950_1454</name>
</gene>
<dbReference type="OrthoDB" id="9813151at2"/>
<dbReference type="InterPro" id="IPR003661">
    <property type="entry name" value="HisK_dim/P_dom"/>
</dbReference>
<dbReference type="PANTHER" id="PTHR43711:SF26">
    <property type="entry name" value="SENSOR HISTIDINE KINASE RCSC"/>
    <property type="match status" value="1"/>
</dbReference>
<dbReference type="PROSITE" id="PS50109">
    <property type="entry name" value="HIS_KIN"/>
    <property type="match status" value="1"/>
</dbReference>
<evidence type="ECO:0000313" key="9">
    <source>
        <dbReference type="Proteomes" id="UP000295783"/>
    </source>
</evidence>
<keyword evidence="6" id="KW-1133">Transmembrane helix</keyword>
<comment type="caution">
    <text evidence="8">The sequence shown here is derived from an EMBL/GenBank/DDBJ whole genome shotgun (WGS) entry which is preliminary data.</text>
</comment>
<keyword evidence="4 8" id="KW-0418">Kinase</keyword>
<sequence length="477" mass="53081">MSTARRYWLVGSVIIIFLAALAISVEILVSSALDAQRSQKNTAWAAAQLEIEFLQFENAFRGFAGVAQSVPATYLETRLSMFRTRVRNLKQEVAETELARDPTYRQLIGQLEMAVAPDSPVALAMQSDDPVVRRAALNKLARLDSPIRSWMQDVMLRSNPDRQRDDLVRAQMQAAGVMAVAIVAGIVLVVLLLRLIKRLELAHEREREARWRIDQASRVKDTFLAVVTHELRTPLNAVIGFSELMKSRTDHHTDREMTTWVREVLAAGRHLLTLINQTLDMSRIAAGKLALSPAEFDLRLLIEDSVASLQRQMALAEMALADDGGSQSGAHNIQLATHLPEQDLIIRADEAWLRQALHNAILHARKASSQGSAITIAAATQDGRAVIEISNEAVADVENFRRRESDERRAEIRADAAGRAFDPFLQGDLRLTRETYGLGLELPIAKAIVEAHDGQLHYEPQAAYLRLRIDLPVNLAA</sequence>
<dbReference type="PANTHER" id="PTHR43711">
    <property type="entry name" value="TWO-COMPONENT HISTIDINE KINASE"/>
    <property type="match status" value="1"/>
</dbReference>
<keyword evidence="9" id="KW-1185">Reference proteome</keyword>
<evidence type="ECO:0000256" key="1">
    <source>
        <dbReference type="ARBA" id="ARBA00000085"/>
    </source>
</evidence>
<keyword evidence="6" id="KW-0472">Membrane</keyword>
<evidence type="ECO:0000259" key="7">
    <source>
        <dbReference type="PROSITE" id="PS50109"/>
    </source>
</evidence>
<dbReference type="InterPro" id="IPR003594">
    <property type="entry name" value="HATPase_dom"/>
</dbReference>
<protein>
    <recommendedName>
        <fullName evidence="2">histidine kinase</fullName>
        <ecNumber evidence="2">2.7.13.3</ecNumber>
    </recommendedName>
</protein>
<dbReference type="EMBL" id="SNYW01000007">
    <property type="protein sequence ID" value="TDQ83169.1"/>
    <property type="molecule type" value="Genomic_DNA"/>
</dbReference>
<reference evidence="8 9" key="1">
    <citation type="submission" date="2019-03" db="EMBL/GenBank/DDBJ databases">
        <title>Genomic Encyclopedia of Type Strains, Phase III (KMG-III): the genomes of soil and plant-associated and newly described type strains.</title>
        <authorList>
            <person name="Whitman W."/>
        </authorList>
    </citation>
    <scope>NUCLEOTIDE SEQUENCE [LARGE SCALE GENOMIC DNA]</scope>
    <source>
        <strain evidence="8 9">CGMCC 1.7660</strain>
    </source>
</reference>
<dbReference type="EC" id="2.7.13.3" evidence="2"/>
<evidence type="ECO:0000256" key="3">
    <source>
        <dbReference type="ARBA" id="ARBA00022679"/>
    </source>
</evidence>
<dbReference type="SMART" id="SM00387">
    <property type="entry name" value="HATPase_c"/>
    <property type="match status" value="1"/>
</dbReference>
<accession>A0A4R6WTS6</accession>
<dbReference type="InterPro" id="IPR050736">
    <property type="entry name" value="Sensor_HK_Regulatory"/>
</dbReference>
<feature type="transmembrane region" description="Helical" evidence="6">
    <location>
        <begin position="174"/>
        <end position="196"/>
    </location>
</feature>
<evidence type="ECO:0000256" key="6">
    <source>
        <dbReference type="SAM" id="Phobius"/>
    </source>
</evidence>
<organism evidence="8 9">
    <name type="scientific">Dongia mobilis</name>
    <dbReference type="NCBI Taxonomy" id="578943"/>
    <lineage>
        <taxon>Bacteria</taxon>
        <taxon>Pseudomonadati</taxon>
        <taxon>Pseudomonadota</taxon>
        <taxon>Alphaproteobacteria</taxon>
        <taxon>Rhodospirillales</taxon>
        <taxon>Dongiaceae</taxon>
        <taxon>Dongia</taxon>
    </lineage>
</organism>
<dbReference type="RefSeq" id="WP_133612950.1">
    <property type="nucleotide sequence ID" value="NZ_SNYW01000007.1"/>
</dbReference>
<dbReference type="SUPFAM" id="SSF47384">
    <property type="entry name" value="Homodimeric domain of signal transducing histidine kinase"/>
    <property type="match status" value="1"/>
</dbReference>
<feature type="domain" description="Histidine kinase" evidence="7">
    <location>
        <begin position="226"/>
        <end position="475"/>
    </location>
</feature>
<comment type="catalytic activity">
    <reaction evidence="1">
        <text>ATP + protein L-histidine = ADP + protein N-phospho-L-histidine.</text>
        <dbReference type="EC" id="2.7.13.3"/>
    </reaction>
</comment>
<dbReference type="Pfam" id="PF00512">
    <property type="entry name" value="HisKA"/>
    <property type="match status" value="1"/>
</dbReference>
<dbReference type="InterPro" id="IPR005467">
    <property type="entry name" value="His_kinase_dom"/>
</dbReference>
<proteinExistence type="predicted"/>
<dbReference type="Gene3D" id="3.30.565.10">
    <property type="entry name" value="Histidine kinase-like ATPase, C-terminal domain"/>
    <property type="match status" value="1"/>
</dbReference>
<dbReference type="SUPFAM" id="SSF55874">
    <property type="entry name" value="ATPase domain of HSP90 chaperone/DNA topoisomerase II/histidine kinase"/>
    <property type="match status" value="1"/>
</dbReference>
<dbReference type="InterPro" id="IPR036890">
    <property type="entry name" value="HATPase_C_sf"/>
</dbReference>
<feature type="transmembrane region" description="Helical" evidence="6">
    <location>
        <begin position="7"/>
        <end position="29"/>
    </location>
</feature>
<dbReference type="SMART" id="SM00388">
    <property type="entry name" value="HisKA"/>
    <property type="match status" value="1"/>
</dbReference>
<evidence type="ECO:0000256" key="2">
    <source>
        <dbReference type="ARBA" id="ARBA00012438"/>
    </source>
</evidence>
<dbReference type="InterPro" id="IPR036097">
    <property type="entry name" value="HisK_dim/P_sf"/>
</dbReference>
<dbReference type="AlphaFoldDB" id="A0A4R6WTS6"/>
<evidence type="ECO:0000313" key="8">
    <source>
        <dbReference type="EMBL" id="TDQ83169.1"/>
    </source>
</evidence>
<dbReference type="Gene3D" id="1.10.287.130">
    <property type="match status" value="1"/>
</dbReference>
<dbReference type="Pfam" id="PF02518">
    <property type="entry name" value="HATPase_c"/>
    <property type="match status" value="1"/>
</dbReference>
<evidence type="ECO:0000256" key="4">
    <source>
        <dbReference type="ARBA" id="ARBA00022777"/>
    </source>
</evidence>
<keyword evidence="6" id="KW-0812">Transmembrane</keyword>
<keyword evidence="3" id="KW-0808">Transferase</keyword>
<dbReference type="GO" id="GO:0000155">
    <property type="term" value="F:phosphorelay sensor kinase activity"/>
    <property type="evidence" value="ECO:0007669"/>
    <property type="project" value="InterPro"/>
</dbReference>
<keyword evidence="5" id="KW-0902">Two-component regulatory system</keyword>
<evidence type="ECO:0000256" key="5">
    <source>
        <dbReference type="ARBA" id="ARBA00023012"/>
    </source>
</evidence>